<keyword evidence="1" id="KW-1133">Transmembrane helix</keyword>
<feature type="transmembrane region" description="Helical" evidence="1">
    <location>
        <begin position="47"/>
        <end position="66"/>
    </location>
</feature>
<keyword evidence="1" id="KW-0472">Membrane</keyword>
<proteinExistence type="predicted"/>
<dbReference type="AlphaFoldDB" id="A0A133UXV5"/>
<feature type="transmembrane region" description="Helical" evidence="1">
    <location>
        <begin position="9"/>
        <end position="27"/>
    </location>
</feature>
<comment type="caution">
    <text evidence="2">The sequence shown here is derived from an EMBL/GenBank/DDBJ whole genome shotgun (WGS) entry which is preliminary data.</text>
</comment>
<protein>
    <submittedName>
        <fullName evidence="2">Uncharacterized protein</fullName>
    </submittedName>
</protein>
<gene>
    <name evidence="2" type="ORF">AKJ42_03855</name>
</gene>
<evidence type="ECO:0000313" key="2">
    <source>
        <dbReference type="EMBL" id="KXA99024.1"/>
    </source>
</evidence>
<name>A0A133UXV5_9EURY</name>
<keyword evidence="3" id="KW-1185">Reference proteome</keyword>
<accession>A0A133UXV5</accession>
<reference evidence="2 3" key="1">
    <citation type="journal article" date="2016" name="Sci. Rep.">
        <title>Metabolic traits of an uncultured archaeal lineage -MSBL1- from brine pools of the Red Sea.</title>
        <authorList>
            <person name="Mwirichia R."/>
            <person name="Alam I."/>
            <person name="Rashid M."/>
            <person name="Vinu M."/>
            <person name="Ba-Alawi W."/>
            <person name="Anthony Kamau A."/>
            <person name="Kamanda Ngugi D."/>
            <person name="Goker M."/>
            <person name="Klenk H.P."/>
            <person name="Bajic V."/>
            <person name="Stingl U."/>
        </authorList>
    </citation>
    <scope>NUCLEOTIDE SEQUENCE [LARGE SCALE GENOMIC DNA]</scope>
    <source>
        <strain evidence="2">SCGC-AAA261C02</strain>
    </source>
</reference>
<evidence type="ECO:0000313" key="3">
    <source>
        <dbReference type="Proteomes" id="UP000070520"/>
    </source>
</evidence>
<organism evidence="2 3">
    <name type="scientific">candidate division MSBL1 archaeon SCGC-AAA261C02</name>
    <dbReference type="NCBI Taxonomy" id="1698272"/>
    <lineage>
        <taxon>Archaea</taxon>
        <taxon>Methanobacteriati</taxon>
        <taxon>Methanobacteriota</taxon>
        <taxon>candidate division MSBL1</taxon>
    </lineage>
</organism>
<dbReference type="EMBL" id="LHXW01000077">
    <property type="protein sequence ID" value="KXA99024.1"/>
    <property type="molecule type" value="Genomic_DNA"/>
</dbReference>
<dbReference type="Proteomes" id="UP000070520">
    <property type="component" value="Unassembled WGS sequence"/>
</dbReference>
<keyword evidence="1" id="KW-0812">Transmembrane</keyword>
<sequence length="70" mass="7544">MSSNGSEGILWKSFVVGIMGVVLWLFADFVEGFLGSEGALNLSYIPFFLRVLSVAFVGAGIGYPIYKTTC</sequence>
<evidence type="ECO:0000256" key="1">
    <source>
        <dbReference type="SAM" id="Phobius"/>
    </source>
</evidence>